<sequence length="361" mass="40105">MSDINTASPAGESVDVSASEPLSLSAAASMLENADREEREDQTPPDDDTSNPPAETGKDDDGDQGDTDDQTDEPEGDEGEGDDENPPEDVPFEFDKLHGNVKLRLRDGSDITVGDLKKRWGDLQELETARTTFTQQRQEFEQQAQQAAQQAQYFEQIAPMAIAALQSQLPQIPEMPDRSLRETDPFTYSAMVDDRNRAIEDYQARAAEIQAIEQGQQLRHQEQTQAQQRATAAFLDQQRQQLFETMPELRDDAKRTAFQNDLVKFGTETYGFQPQEINGAYDHRLMRVMSDAIAYRKLQAAKPKPTNAAQPQRQAPRVSQPGPRVSSGEAEARKTQSLQAQINKPGGLSLREAAALLDKSG</sequence>
<dbReference type="AlphaFoldDB" id="A0A7W6H3I3"/>
<gene>
    <name evidence="3" type="ORF">GGR04_001023</name>
</gene>
<dbReference type="Proteomes" id="UP000542776">
    <property type="component" value="Unassembled WGS sequence"/>
</dbReference>
<feature type="compositionally biased region" description="Basic and acidic residues" evidence="2">
    <location>
        <begin position="33"/>
        <end position="42"/>
    </location>
</feature>
<proteinExistence type="predicted"/>
<organism evidence="3 4">
    <name type="scientific">Aureimonas pseudogalii</name>
    <dbReference type="NCBI Taxonomy" id="1744844"/>
    <lineage>
        <taxon>Bacteria</taxon>
        <taxon>Pseudomonadati</taxon>
        <taxon>Pseudomonadota</taxon>
        <taxon>Alphaproteobacteria</taxon>
        <taxon>Hyphomicrobiales</taxon>
        <taxon>Aurantimonadaceae</taxon>
        <taxon>Aureimonas</taxon>
    </lineage>
</organism>
<evidence type="ECO:0008006" key="5">
    <source>
        <dbReference type="Google" id="ProtNLM"/>
    </source>
</evidence>
<keyword evidence="1" id="KW-0175">Coiled coil</keyword>
<feature type="region of interest" description="Disordered" evidence="2">
    <location>
        <begin position="1"/>
        <end position="96"/>
    </location>
</feature>
<evidence type="ECO:0000313" key="4">
    <source>
        <dbReference type="Proteomes" id="UP000542776"/>
    </source>
</evidence>
<feature type="compositionally biased region" description="Acidic residues" evidence="2">
    <location>
        <begin position="58"/>
        <end position="92"/>
    </location>
</feature>
<evidence type="ECO:0000256" key="2">
    <source>
        <dbReference type="SAM" id="MobiDB-lite"/>
    </source>
</evidence>
<feature type="region of interest" description="Disordered" evidence="2">
    <location>
        <begin position="300"/>
        <end position="346"/>
    </location>
</feature>
<dbReference type="RefSeq" id="WP_183198480.1">
    <property type="nucleotide sequence ID" value="NZ_JACIEK010000001.1"/>
</dbReference>
<feature type="coiled-coil region" evidence="1">
    <location>
        <begin position="123"/>
        <end position="150"/>
    </location>
</feature>
<accession>A0A7W6H3I3</accession>
<feature type="compositionally biased region" description="Low complexity" evidence="2">
    <location>
        <begin position="17"/>
        <end position="32"/>
    </location>
</feature>
<evidence type="ECO:0000256" key="1">
    <source>
        <dbReference type="SAM" id="Coils"/>
    </source>
</evidence>
<reference evidence="3 4" key="1">
    <citation type="submission" date="2020-08" db="EMBL/GenBank/DDBJ databases">
        <title>Genomic Encyclopedia of Type Strains, Phase IV (KMG-IV): sequencing the most valuable type-strain genomes for metagenomic binning, comparative biology and taxonomic classification.</title>
        <authorList>
            <person name="Goeker M."/>
        </authorList>
    </citation>
    <scope>NUCLEOTIDE SEQUENCE [LARGE SCALE GENOMIC DNA]</scope>
    <source>
        <strain evidence="3 4">DSM 102238</strain>
    </source>
</reference>
<name>A0A7W6H3I3_9HYPH</name>
<protein>
    <recommendedName>
        <fullName evidence="5">Scaffolding protein</fullName>
    </recommendedName>
</protein>
<dbReference type="EMBL" id="JACIEK010000001">
    <property type="protein sequence ID" value="MBB3997202.1"/>
    <property type="molecule type" value="Genomic_DNA"/>
</dbReference>
<evidence type="ECO:0000313" key="3">
    <source>
        <dbReference type="EMBL" id="MBB3997202.1"/>
    </source>
</evidence>
<comment type="caution">
    <text evidence="3">The sequence shown here is derived from an EMBL/GenBank/DDBJ whole genome shotgun (WGS) entry which is preliminary data.</text>
</comment>
<keyword evidence="4" id="KW-1185">Reference proteome</keyword>